<evidence type="ECO:0000313" key="4">
    <source>
        <dbReference type="WBParaSite" id="HNAJ_0001287701-mRNA-1"/>
    </source>
</evidence>
<dbReference type="Pfam" id="PF19012">
    <property type="entry name" value="DUF5741"/>
    <property type="match status" value="1"/>
</dbReference>
<keyword evidence="1" id="KW-0175">Coiled coil</keyword>
<feature type="coiled-coil region" evidence="1">
    <location>
        <begin position="891"/>
        <end position="925"/>
    </location>
</feature>
<feature type="compositionally biased region" description="Polar residues" evidence="2">
    <location>
        <begin position="1233"/>
        <end position="1245"/>
    </location>
</feature>
<feature type="region of interest" description="Disordered" evidence="2">
    <location>
        <begin position="1206"/>
        <end position="1250"/>
    </location>
</feature>
<feature type="coiled-coil region" evidence="1">
    <location>
        <begin position="493"/>
        <end position="597"/>
    </location>
</feature>
<feature type="coiled-coil region" evidence="1">
    <location>
        <begin position="675"/>
        <end position="815"/>
    </location>
</feature>
<organism evidence="4">
    <name type="scientific">Rodentolepis nana</name>
    <name type="common">Dwarf tapeworm</name>
    <name type="synonym">Hymenolepis nana</name>
    <dbReference type="NCBI Taxonomy" id="102285"/>
    <lineage>
        <taxon>Eukaryota</taxon>
        <taxon>Metazoa</taxon>
        <taxon>Spiralia</taxon>
        <taxon>Lophotrochozoa</taxon>
        <taxon>Platyhelminthes</taxon>
        <taxon>Cestoda</taxon>
        <taxon>Eucestoda</taxon>
        <taxon>Cyclophyllidea</taxon>
        <taxon>Hymenolepididae</taxon>
        <taxon>Rodentolepis</taxon>
    </lineage>
</organism>
<evidence type="ECO:0000256" key="1">
    <source>
        <dbReference type="SAM" id="Coils"/>
    </source>
</evidence>
<protein>
    <submittedName>
        <fullName evidence="4">DUF5741 domain-containing protein</fullName>
    </submittedName>
</protein>
<name>A0A0R3TYD0_RODNA</name>
<reference evidence="4" key="1">
    <citation type="submission" date="2017-02" db="UniProtKB">
        <authorList>
            <consortium name="WormBaseParasite"/>
        </authorList>
    </citation>
    <scope>IDENTIFICATION</scope>
</reference>
<evidence type="ECO:0000259" key="3">
    <source>
        <dbReference type="Pfam" id="PF19012"/>
    </source>
</evidence>
<sequence length="1328" mass="146811">LRSKLVTQIKANTRLKAAFNALSESNPPPQKVVTDNPPVNISISLNPSILEEAGNTSQVNESFASLLNSNKKVSQTLDRTVNELKSALSRVEAELSASILEVSQVEEEPKPEEGGVLAHDATSASEGKPDRLRDVYSLIKGLINQFDNLCTFRNSFHETVNRSMLANSLCLETSTRCAITGTGQQTSFVEPAIGEKGDPSVSEAHARKHELVEPAENSVAEKGDDEVMSVSQMSHNNTTFHLLREHLNDNTMEDLSMNNSLSLAISQRSHALDITGLEIHSRDIFDRVALAVAGIQEALDAWSLDAATELLAAINLNTASQRPPISSRNEGACANFFSMQTLLDLVLRFAELLSRTRYQELLDSPAFSGWCDLVHRWFELFIDTLQRRQGTANLTEINHQLNALEQQFNEEFVTTAAVTQHHQTAAQQTSDSTEPPSISLCENGNDASSRCEQPTLTMEKFKTDLSANVPDLSTKTITVANFETKVQDLMMQLNEAVSASKAHESRVKELEAELPQLETKVRHLESNSQAKEERAAELEAELSQLHVKLRNVETQLAESYAMVEVREANAKELETEVAESRAKLQDMEMQLTEAHLETQTKEVRVQELEVGDLVLLCASPSLPFVHVPSLLVNVPFYDGDLGAFTEVLESQTKLEKVDEQLAEALSTTRAKEIRVQELEVAANDLRAIYDDLENQLNNATKDIDQWKARSERLEDLLAESIERETDASLKLSSLLDEVDSQKEKNVALDAQIKDMLEQHKANLQSAHHKYKSLLEVADSRFAEMAEQYQLLVTERDNLKADLAACKEEKLTLQSDLEMARIVSANAQMNLGAFLEDAPVCGEKEDLGVIRQKARKYPQLKALAFSLKSKLEKRSTSLHGANKENARLKVILGENEKRVQGFIQELERLRQQILVKNQVIKKLESAVRESNIEHPVSSVNEISTPENPRMASTDFHSPCSFNLGPTSCMIDGEIFDSHSLPEHLNGVNSLVEDIGATVREISVCMDAAFAECRGERCHDDTSASLADQMSDLSTDTPSSLTVSLTDDAPQLSTARNVSAMAVAFFLKMMLYVGSLSVFFRYVVVGRHLVDIGTELCQVCDGNFWFLRELGFFVENKNVPDRLNHLVFKLSTFWSAMTHELQALVSAVQSTANNVGECGCEDHTRARKLIRRSIEALGNLYSRHPANLLISHVLESLSEALELLHRQNSSSSSANRTESASASHQQEPGEAAPTAVSNTVPPQQADHSSSCSCSCRRRCSRMAASVQGLANICKSFVLPIVSLRINCTASVLAGCSFERGDVGADLEQVREEDMVVVEDSTTPEDSLDNS</sequence>
<dbReference type="SUPFAM" id="SSF57997">
    <property type="entry name" value="Tropomyosin"/>
    <property type="match status" value="1"/>
</dbReference>
<feature type="compositionally biased region" description="Low complexity" evidence="2">
    <location>
        <begin position="1207"/>
        <end position="1221"/>
    </location>
</feature>
<dbReference type="PANTHER" id="PTHR23159">
    <property type="entry name" value="CENTROSOMAL PROTEIN 2"/>
    <property type="match status" value="1"/>
</dbReference>
<proteinExistence type="predicted"/>
<dbReference type="Gene3D" id="1.20.5.170">
    <property type="match status" value="1"/>
</dbReference>
<dbReference type="WBParaSite" id="HNAJ_0001287701-mRNA-1">
    <property type="protein sequence ID" value="HNAJ_0001287701-mRNA-1"/>
    <property type="gene ID" value="HNAJ_0001287701"/>
</dbReference>
<feature type="region of interest" description="Disordered" evidence="2">
    <location>
        <begin position="102"/>
        <end position="128"/>
    </location>
</feature>
<dbReference type="PANTHER" id="PTHR23159:SF31">
    <property type="entry name" value="CENTROSOME-ASSOCIATED PROTEIN CEP250 ISOFORM X1"/>
    <property type="match status" value="1"/>
</dbReference>
<accession>A0A0R3TYD0</accession>
<dbReference type="InterPro" id="IPR043979">
    <property type="entry name" value="DUF5741"/>
</dbReference>
<evidence type="ECO:0000256" key="2">
    <source>
        <dbReference type="SAM" id="MobiDB-lite"/>
    </source>
</evidence>
<feature type="domain" description="DUF5741" evidence="3">
    <location>
        <begin position="848"/>
        <end position="924"/>
    </location>
</feature>